<gene>
    <name evidence="2" type="ORF">GJ700_03810</name>
</gene>
<dbReference type="InterPro" id="IPR023614">
    <property type="entry name" value="Porin_dom_sf"/>
</dbReference>
<keyword evidence="3" id="KW-1185">Reference proteome</keyword>
<evidence type="ECO:0000313" key="2">
    <source>
        <dbReference type="EMBL" id="MRV70845.1"/>
    </source>
</evidence>
<dbReference type="EMBL" id="WKJJ01000002">
    <property type="protein sequence ID" value="MRV70845.1"/>
    <property type="molecule type" value="Genomic_DNA"/>
</dbReference>
<dbReference type="SUPFAM" id="SSF56935">
    <property type="entry name" value="Porins"/>
    <property type="match status" value="1"/>
</dbReference>
<dbReference type="Pfam" id="PF11336">
    <property type="entry name" value="DUF3138"/>
    <property type="match status" value="2"/>
</dbReference>
<keyword evidence="1" id="KW-0732">Signal</keyword>
<proteinExistence type="predicted"/>
<sequence>MFKHLALTLPCLMAAAPAFAAGMGENTDIEQLRAEVKRMQVKIDALEDAKTESGMAGLKISGMLDPTYVASRNRRSSGFNFLNNFDAIDRGAAGQDSSYAFDNSFFGMAMLQIDKEMEGGTKWHLQLVPHKSASSTFNLGSIVHEATVSVPLEEQDIKVVAGQFADFTGYEYFLSHQTKLVTHNLLFDFTQPSYYAGAGVEFVRGAWTTKALLANMNKSSHSDNTRNPIFVFRADYAHSEFAGIGVTGQFGKYMDKGLRMLSTDAFYTRGALSINGQVNLGHWKGMAFNGGDARWAGVSVLGAYQLSPRLELIARADYLKNDKNGGGTLGTIFTGCTDGTGLPVSCSDSSVTSVGAGDYRNGFGPTEAALSGAAAAGTPGKVRGTNRSEVTLGGAYTINANSKLKFEYRYDWANQAVLLAQKASVYRKSNSLLATSLVVTF</sequence>
<feature type="chain" id="PRO_5031551973" evidence="1">
    <location>
        <begin position="21"/>
        <end position="441"/>
    </location>
</feature>
<dbReference type="RefSeq" id="WP_154371322.1">
    <property type="nucleotide sequence ID" value="NZ_WKJJ01000002.1"/>
</dbReference>
<dbReference type="InterPro" id="IPR021485">
    <property type="entry name" value="DUF3138"/>
</dbReference>
<dbReference type="Proteomes" id="UP000446768">
    <property type="component" value="Unassembled WGS sequence"/>
</dbReference>
<dbReference type="Gene3D" id="2.40.160.10">
    <property type="entry name" value="Porin"/>
    <property type="match status" value="1"/>
</dbReference>
<accession>A0A7X2LQ00</accession>
<evidence type="ECO:0000313" key="3">
    <source>
        <dbReference type="Proteomes" id="UP000446768"/>
    </source>
</evidence>
<organism evidence="2 3">
    <name type="scientific">Pseudoduganella rivuli</name>
    <dbReference type="NCBI Taxonomy" id="2666085"/>
    <lineage>
        <taxon>Bacteria</taxon>
        <taxon>Pseudomonadati</taxon>
        <taxon>Pseudomonadota</taxon>
        <taxon>Betaproteobacteria</taxon>
        <taxon>Burkholderiales</taxon>
        <taxon>Oxalobacteraceae</taxon>
        <taxon>Telluria group</taxon>
        <taxon>Pseudoduganella</taxon>
    </lineage>
</organism>
<protein>
    <submittedName>
        <fullName evidence="2">DUF3138 family protein</fullName>
    </submittedName>
</protein>
<reference evidence="2 3" key="1">
    <citation type="submission" date="2019-11" db="EMBL/GenBank/DDBJ databases">
        <title>Novel species isolated from a subtropical stream in China.</title>
        <authorList>
            <person name="Lu H."/>
        </authorList>
    </citation>
    <scope>NUCLEOTIDE SEQUENCE [LARGE SCALE GENOMIC DNA]</scope>
    <source>
        <strain evidence="2 3">FT92W</strain>
    </source>
</reference>
<feature type="signal peptide" evidence="1">
    <location>
        <begin position="1"/>
        <end position="20"/>
    </location>
</feature>
<name>A0A7X2LQ00_9BURK</name>
<comment type="caution">
    <text evidence="2">The sequence shown here is derived from an EMBL/GenBank/DDBJ whole genome shotgun (WGS) entry which is preliminary data.</text>
</comment>
<dbReference type="AlphaFoldDB" id="A0A7X2LQ00"/>
<evidence type="ECO:0000256" key="1">
    <source>
        <dbReference type="SAM" id="SignalP"/>
    </source>
</evidence>